<organism evidence="1 2">
    <name type="scientific">Acinetobacter oleivorans</name>
    <dbReference type="NCBI Taxonomy" id="1148157"/>
    <lineage>
        <taxon>Bacteria</taxon>
        <taxon>Pseudomonadati</taxon>
        <taxon>Pseudomonadota</taxon>
        <taxon>Gammaproteobacteria</taxon>
        <taxon>Moraxellales</taxon>
        <taxon>Moraxellaceae</taxon>
        <taxon>Acinetobacter</taxon>
    </lineage>
</organism>
<protein>
    <submittedName>
        <fullName evidence="1">Uncharacterized protein</fullName>
    </submittedName>
</protein>
<evidence type="ECO:0000313" key="1">
    <source>
        <dbReference type="EMBL" id="MBE2165240.1"/>
    </source>
</evidence>
<comment type="caution">
    <text evidence="1">The sequence shown here is derived from an EMBL/GenBank/DDBJ whole genome shotgun (WGS) entry which is preliminary data.</text>
</comment>
<dbReference type="RefSeq" id="WP_192834428.1">
    <property type="nucleotide sequence ID" value="NZ_JADAZL010000006.1"/>
</dbReference>
<name>A0ABR9NL30_9GAMM</name>
<sequence length="65" mass="7864">MFYYFDELEDLRRKNNNNTLFNEVFLNNKDDTPETEEFMSQTSLDKNVLRAMQLLATQEFFLDSQ</sequence>
<gene>
    <name evidence="1" type="ORF">IIQ43_11940</name>
</gene>
<proteinExistence type="predicted"/>
<dbReference type="EMBL" id="JADAZL010000006">
    <property type="protein sequence ID" value="MBE2165240.1"/>
    <property type="molecule type" value="Genomic_DNA"/>
</dbReference>
<evidence type="ECO:0000313" key="2">
    <source>
        <dbReference type="Proteomes" id="UP000619170"/>
    </source>
</evidence>
<reference evidence="2" key="1">
    <citation type="submission" date="2023-07" db="EMBL/GenBank/DDBJ databases">
        <title>Acinetobacter oleivorans assembled AC1583.</title>
        <authorList>
            <person name="Yeo C.C."/>
        </authorList>
    </citation>
    <scope>NUCLEOTIDE SEQUENCE [LARGE SCALE GENOMIC DNA]</scope>
    <source>
        <strain evidence="2">AC1583</strain>
    </source>
</reference>
<accession>A0ABR9NL30</accession>
<keyword evidence="2" id="KW-1185">Reference proteome</keyword>
<dbReference type="Proteomes" id="UP000619170">
    <property type="component" value="Unassembled WGS sequence"/>
</dbReference>